<dbReference type="EMBL" id="BARS01041412">
    <property type="protein sequence ID" value="GAG31954.1"/>
    <property type="molecule type" value="Genomic_DNA"/>
</dbReference>
<proteinExistence type="predicted"/>
<reference evidence="1" key="1">
    <citation type="journal article" date="2014" name="Front. Microbiol.">
        <title>High frequency of phylogenetically diverse reductive dehalogenase-homologous genes in deep subseafloor sedimentary metagenomes.</title>
        <authorList>
            <person name="Kawai M."/>
            <person name="Futagami T."/>
            <person name="Toyoda A."/>
            <person name="Takaki Y."/>
            <person name="Nishi S."/>
            <person name="Hori S."/>
            <person name="Arai W."/>
            <person name="Tsubouchi T."/>
            <person name="Morono Y."/>
            <person name="Uchiyama I."/>
            <person name="Ito T."/>
            <person name="Fujiyama A."/>
            <person name="Inagaki F."/>
            <person name="Takami H."/>
        </authorList>
    </citation>
    <scope>NUCLEOTIDE SEQUENCE</scope>
    <source>
        <strain evidence="1">Expedition CK06-06</strain>
    </source>
</reference>
<name>X0WLY4_9ZZZZ</name>
<sequence>SGPLNKVATFILDKDFVGTSASWRPIRVSASLLIGIKYWIVLKKVGDVSNCYEWYHDNLTAGENAYSDDGSSWTVQTSSYQMAYKTHFEVPILAVRQDYASRDDYEWREHIHTDPAIMSRAVARTTALMLLEELKDLTPTVKKILTRNQTVIPDRGKMVTIDLSNLNLNSVSYEVKKAAFAFEGGIVGTRFMEVELGRSAEEAAELLMRLRADIDRTMVGTFGVAEGLVSMVEGLGPDAAVAGDDIEGRIQA</sequence>
<gene>
    <name evidence="1" type="ORF">S01H1_62989</name>
</gene>
<comment type="caution">
    <text evidence="1">The sequence shown here is derived from an EMBL/GenBank/DDBJ whole genome shotgun (WGS) entry which is preliminary data.</text>
</comment>
<evidence type="ECO:0000313" key="1">
    <source>
        <dbReference type="EMBL" id="GAG31954.1"/>
    </source>
</evidence>
<feature type="non-terminal residue" evidence="1">
    <location>
        <position position="252"/>
    </location>
</feature>
<dbReference type="AlphaFoldDB" id="X0WLY4"/>
<feature type="non-terminal residue" evidence="1">
    <location>
        <position position="1"/>
    </location>
</feature>
<accession>X0WLY4</accession>
<organism evidence="1">
    <name type="scientific">marine sediment metagenome</name>
    <dbReference type="NCBI Taxonomy" id="412755"/>
    <lineage>
        <taxon>unclassified sequences</taxon>
        <taxon>metagenomes</taxon>
        <taxon>ecological metagenomes</taxon>
    </lineage>
</organism>
<protein>
    <submittedName>
        <fullName evidence="1">Uncharacterized protein</fullName>
    </submittedName>
</protein>